<evidence type="ECO:0000256" key="6">
    <source>
        <dbReference type="ARBA" id="ARBA00022839"/>
    </source>
</evidence>
<dbReference type="SUPFAM" id="SSF56300">
    <property type="entry name" value="Metallo-dependent phosphatases"/>
    <property type="match status" value="1"/>
</dbReference>
<dbReference type="PANTHER" id="PTHR30337">
    <property type="entry name" value="COMPONENT OF ATP-DEPENDENT DSDNA EXONUCLEASE"/>
    <property type="match status" value="1"/>
</dbReference>
<organism evidence="10 11">
    <name type="scientific">Adhaeribacter arboris</name>
    <dbReference type="NCBI Taxonomy" id="2072846"/>
    <lineage>
        <taxon>Bacteria</taxon>
        <taxon>Pseudomonadati</taxon>
        <taxon>Bacteroidota</taxon>
        <taxon>Cytophagia</taxon>
        <taxon>Cytophagales</taxon>
        <taxon>Hymenobacteraceae</taxon>
        <taxon>Adhaeribacter</taxon>
    </lineage>
</organism>
<feature type="domain" description="Nuclease SbcCD subunit D C-terminal" evidence="9">
    <location>
        <begin position="281"/>
        <end position="378"/>
    </location>
</feature>
<protein>
    <recommendedName>
        <fullName evidence="3 7">Nuclease SbcCD subunit D</fullName>
    </recommendedName>
</protein>
<dbReference type="GO" id="GO:0004519">
    <property type="term" value="F:endonuclease activity"/>
    <property type="evidence" value="ECO:0007669"/>
    <property type="project" value="UniProtKB-KW"/>
</dbReference>
<evidence type="ECO:0000256" key="3">
    <source>
        <dbReference type="ARBA" id="ARBA00013365"/>
    </source>
</evidence>
<dbReference type="Pfam" id="PF12320">
    <property type="entry name" value="SbcD_C"/>
    <property type="match status" value="1"/>
</dbReference>
<dbReference type="NCBIfam" id="TIGR00619">
    <property type="entry name" value="sbcd"/>
    <property type="match status" value="1"/>
</dbReference>
<evidence type="ECO:0000256" key="4">
    <source>
        <dbReference type="ARBA" id="ARBA00022722"/>
    </source>
</evidence>
<gene>
    <name evidence="7" type="primary">sbcD</name>
    <name evidence="10" type="ORF">AHMF7605_25845</name>
</gene>
<dbReference type="AlphaFoldDB" id="A0A2T2YME0"/>
<evidence type="ECO:0000256" key="2">
    <source>
        <dbReference type="ARBA" id="ARBA00011322"/>
    </source>
</evidence>
<evidence type="ECO:0000313" key="11">
    <source>
        <dbReference type="Proteomes" id="UP000240357"/>
    </source>
</evidence>
<evidence type="ECO:0000256" key="1">
    <source>
        <dbReference type="ARBA" id="ARBA00010555"/>
    </source>
</evidence>
<keyword evidence="7" id="KW-0255">Endonuclease</keyword>
<dbReference type="CDD" id="cd00840">
    <property type="entry name" value="MPP_Mre11_N"/>
    <property type="match status" value="1"/>
</dbReference>
<evidence type="ECO:0000313" key="10">
    <source>
        <dbReference type="EMBL" id="PSR56673.1"/>
    </source>
</evidence>
<comment type="similarity">
    <text evidence="1 7">Belongs to the SbcD family.</text>
</comment>
<dbReference type="RefSeq" id="WP_106932849.1">
    <property type="nucleotide sequence ID" value="NZ_PYFT01000001.1"/>
</dbReference>
<dbReference type="GO" id="GO:0008408">
    <property type="term" value="F:3'-5' exonuclease activity"/>
    <property type="evidence" value="ECO:0007669"/>
    <property type="project" value="InterPro"/>
</dbReference>
<dbReference type="GO" id="GO:0006310">
    <property type="term" value="P:DNA recombination"/>
    <property type="evidence" value="ECO:0007669"/>
    <property type="project" value="UniProtKB-KW"/>
</dbReference>
<dbReference type="InterPro" id="IPR026843">
    <property type="entry name" value="SbcD_C"/>
</dbReference>
<dbReference type="InterPro" id="IPR050535">
    <property type="entry name" value="DNA_Repair-Maintenance_Comp"/>
</dbReference>
<keyword evidence="7" id="KW-0233">DNA recombination</keyword>
<evidence type="ECO:0000256" key="5">
    <source>
        <dbReference type="ARBA" id="ARBA00022801"/>
    </source>
</evidence>
<dbReference type="Pfam" id="PF00149">
    <property type="entry name" value="Metallophos"/>
    <property type="match status" value="1"/>
</dbReference>
<dbReference type="Proteomes" id="UP000240357">
    <property type="component" value="Unassembled WGS sequence"/>
</dbReference>
<dbReference type="Gene3D" id="3.60.21.10">
    <property type="match status" value="1"/>
</dbReference>
<comment type="function">
    <text evidence="7">SbcCD cleaves DNA hairpin structures. These structures can inhibit DNA replication and are intermediates in certain DNA recombination reactions. The complex acts as a 3'-&gt;5' double strand exonuclease that can open hairpins. It also has a 5' single-strand endonuclease activity.</text>
</comment>
<dbReference type="InterPro" id="IPR004843">
    <property type="entry name" value="Calcineurin-like_PHP"/>
</dbReference>
<dbReference type="InterPro" id="IPR041796">
    <property type="entry name" value="Mre11_N"/>
</dbReference>
<keyword evidence="4 7" id="KW-0540">Nuclease</keyword>
<dbReference type="GO" id="GO:0006260">
    <property type="term" value="P:DNA replication"/>
    <property type="evidence" value="ECO:0007669"/>
    <property type="project" value="UniProtKB-KW"/>
</dbReference>
<keyword evidence="6 7" id="KW-0269">Exonuclease</keyword>
<dbReference type="EMBL" id="PYFT01000001">
    <property type="protein sequence ID" value="PSR56673.1"/>
    <property type="molecule type" value="Genomic_DNA"/>
</dbReference>
<dbReference type="PANTHER" id="PTHR30337:SF0">
    <property type="entry name" value="NUCLEASE SBCCD SUBUNIT D"/>
    <property type="match status" value="1"/>
</dbReference>
<sequence length="406" mass="45939">MKILHTSDWHLGKRLEQCERTDEHQHFLDWLLAFIRDQQVNVLLIAGDVFDTGSPSNTALKQYYDFLWALQTTNCREVIIIGGNHDSVATLNAPQALLKYFRVHVVGGVPAEFTEQIIPIKNEAGETELVVCAVPFLRDKDVRLSVPGETHAEREARLKEGICAHYQQLVSHIASYKAQQIPVIAMGHLFAAGSSASDSEKEIHVGNLGQICGDQFPAEFDYIALGHLHRPQVVNNMPHIRYSGSPIPLSFSEVEDTKLVLLLDFAGGQLMNLTEIEVPCCRKLIRLKGDLEAIVHRLTTLGKDNSLYPAWVEVQVETENFIADLDYQLTRITENLPHLERVFTRQIRLKLPIALHDDSFDQLVNLQELDPKEVFQKKCSSIYPYTDFSDLLTTFDELLEKMAQAD</sequence>
<keyword evidence="7" id="KW-0235">DNA replication</keyword>
<dbReference type="OrthoDB" id="9773856at2"/>
<reference evidence="10 11" key="1">
    <citation type="submission" date="2018-03" db="EMBL/GenBank/DDBJ databases">
        <title>Adhaeribacter sp. HMF7605 Genome sequencing and assembly.</title>
        <authorList>
            <person name="Kang H."/>
            <person name="Kang J."/>
            <person name="Cha I."/>
            <person name="Kim H."/>
            <person name="Joh K."/>
        </authorList>
    </citation>
    <scope>NUCLEOTIDE SEQUENCE [LARGE SCALE GENOMIC DNA]</scope>
    <source>
        <strain evidence="10 11">HMF7605</strain>
    </source>
</reference>
<accession>A0A2T2YME0</accession>
<keyword evidence="5 7" id="KW-0378">Hydrolase</keyword>
<dbReference type="InterPro" id="IPR004593">
    <property type="entry name" value="SbcD"/>
</dbReference>
<feature type="domain" description="Calcineurin-like phosphoesterase" evidence="8">
    <location>
        <begin position="1"/>
        <end position="231"/>
    </location>
</feature>
<dbReference type="InterPro" id="IPR029052">
    <property type="entry name" value="Metallo-depent_PP-like"/>
</dbReference>
<evidence type="ECO:0000259" key="8">
    <source>
        <dbReference type="Pfam" id="PF00149"/>
    </source>
</evidence>
<comment type="caution">
    <text evidence="10">The sequence shown here is derived from an EMBL/GenBank/DDBJ whole genome shotgun (WGS) entry which is preliminary data.</text>
</comment>
<keyword evidence="11" id="KW-1185">Reference proteome</keyword>
<evidence type="ECO:0000256" key="7">
    <source>
        <dbReference type="RuleBase" id="RU363069"/>
    </source>
</evidence>
<name>A0A2T2YME0_9BACT</name>
<dbReference type="Gene3D" id="3.30.160.720">
    <property type="match status" value="1"/>
</dbReference>
<evidence type="ECO:0000259" key="9">
    <source>
        <dbReference type="Pfam" id="PF12320"/>
    </source>
</evidence>
<proteinExistence type="inferred from homology"/>
<comment type="subunit">
    <text evidence="2 7">Heterodimer of SbcC and SbcD.</text>
</comment>